<sequence length="114" mass="12111">MTRDYTEAVRRLRRSSTGSRTGPGGPRGSRGGRGCRGTSDAGGHPASGGSVERPMPAAIPVATFGGTTVPRRRESGRCQERKSVVRGSRSPRCAPWWSPSASRRRPPPPPTGRC</sequence>
<feature type="region of interest" description="Disordered" evidence="1">
    <location>
        <begin position="1"/>
        <end position="114"/>
    </location>
</feature>
<dbReference type="AlphaFoldDB" id="A0A0B5F4M8"/>
<reference evidence="2 3" key="1">
    <citation type="submission" date="2015-01" db="EMBL/GenBank/DDBJ databases">
        <title>Enhanced salinomycin production by adjusting the supply of polyketide extender units in Streptomyce albus DSM 41398.</title>
        <authorList>
            <person name="Lu C."/>
        </authorList>
    </citation>
    <scope>NUCLEOTIDE SEQUENCE [LARGE SCALE GENOMIC DNA]</scope>
    <source>
        <strain evidence="3">ATCC 21838 / DSM 41398 / FERM P-419 / JCM 4703 / NBRC 107858</strain>
    </source>
</reference>
<evidence type="ECO:0000313" key="3">
    <source>
        <dbReference type="Proteomes" id="UP000031523"/>
    </source>
</evidence>
<keyword evidence="3" id="KW-1185">Reference proteome</keyword>
<gene>
    <name evidence="2" type="ORF">SLNWT_4901</name>
</gene>
<accession>A0A0B5F4M8</accession>
<evidence type="ECO:0000256" key="1">
    <source>
        <dbReference type="SAM" id="MobiDB-lite"/>
    </source>
</evidence>
<feature type="compositionally biased region" description="Basic and acidic residues" evidence="1">
    <location>
        <begin position="1"/>
        <end position="10"/>
    </location>
</feature>
<dbReference type="Proteomes" id="UP000031523">
    <property type="component" value="Chromosome"/>
</dbReference>
<feature type="compositionally biased region" description="Basic and acidic residues" evidence="1">
    <location>
        <begin position="71"/>
        <end position="83"/>
    </location>
</feature>
<name>A0A0B5F4M8_STRA4</name>
<organism evidence="2 3">
    <name type="scientific">Streptomyces albus (strain ATCC 21838 / DSM 41398 / FERM P-419 / JCM 4703 / NBRC 107858)</name>
    <dbReference type="NCBI Taxonomy" id="1081613"/>
    <lineage>
        <taxon>Bacteria</taxon>
        <taxon>Bacillati</taxon>
        <taxon>Actinomycetota</taxon>
        <taxon>Actinomycetes</taxon>
        <taxon>Kitasatosporales</taxon>
        <taxon>Streptomycetaceae</taxon>
        <taxon>Streptomyces</taxon>
    </lineage>
</organism>
<evidence type="ECO:0000313" key="2">
    <source>
        <dbReference type="EMBL" id="AJE85277.1"/>
    </source>
</evidence>
<dbReference type="KEGG" id="sals:SLNWT_4901"/>
<feature type="compositionally biased region" description="Gly residues" evidence="1">
    <location>
        <begin position="21"/>
        <end position="35"/>
    </location>
</feature>
<protein>
    <submittedName>
        <fullName evidence="2">Uncharacterized protein</fullName>
    </submittedName>
</protein>
<dbReference type="EMBL" id="CP010519">
    <property type="protein sequence ID" value="AJE85277.1"/>
    <property type="molecule type" value="Genomic_DNA"/>
</dbReference>
<proteinExistence type="predicted"/>